<protein>
    <recommendedName>
        <fullName evidence="3">Transmembrane protein 186</fullName>
    </recommendedName>
</protein>
<dbReference type="InterPro" id="IPR026571">
    <property type="entry name" value="Tmem186"/>
</dbReference>
<keyword evidence="11" id="KW-1185">Reference proteome</keyword>
<gene>
    <name evidence="10" type="ORF">HOLleu_29297</name>
</gene>
<evidence type="ECO:0000256" key="3">
    <source>
        <dbReference type="ARBA" id="ARBA00014604"/>
    </source>
</evidence>
<dbReference type="OrthoDB" id="6147888at2759"/>
<keyword evidence="5" id="KW-0999">Mitochondrion inner membrane</keyword>
<dbReference type="EMBL" id="JAIZAY010000014">
    <property type="protein sequence ID" value="KAJ8029806.1"/>
    <property type="molecule type" value="Genomic_DNA"/>
</dbReference>
<evidence type="ECO:0000313" key="10">
    <source>
        <dbReference type="EMBL" id="KAJ8029806.1"/>
    </source>
</evidence>
<dbReference type="PANTHER" id="PTHR13603">
    <property type="entry name" value="TRANSMEMBRANE PROTEIN 186"/>
    <property type="match status" value="1"/>
</dbReference>
<name>A0A9Q1H2J5_HOLLE</name>
<accession>A0A9Q1H2J5</accession>
<comment type="caution">
    <text evidence="10">The sequence shown here is derived from an EMBL/GenBank/DDBJ whole genome shotgun (WGS) entry which is preliminary data.</text>
</comment>
<dbReference type="GO" id="GO:0005743">
    <property type="term" value="C:mitochondrial inner membrane"/>
    <property type="evidence" value="ECO:0007669"/>
    <property type="project" value="UniProtKB-SubCell"/>
</dbReference>
<reference evidence="10" key="1">
    <citation type="submission" date="2021-10" db="EMBL/GenBank/DDBJ databases">
        <title>Tropical sea cucumber genome reveals ecological adaptation and Cuvierian tubules defense mechanism.</title>
        <authorList>
            <person name="Chen T."/>
        </authorList>
    </citation>
    <scope>NUCLEOTIDE SEQUENCE</scope>
    <source>
        <strain evidence="10">Nanhai2018</strain>
        <tissue evidence="10">Muscle</tissue>
    </source>
</reference>
<dbReference type="AlphaFoldDB" id="A0A9Q1H2J5"/>
<keyword evidence="7" id="KW-0496">Mitochondrion</keyword>
<keyword evidence="6 9" id="KW-1133">Transmembrane helix</keyword>
<evidence type="ECO:0000256" key="2">
    <source>
        <dbReference type="ARBA" id="ARBA00007020"/>
    </source>
</evidence>
<keyword evidence="4 9" id="KW-0812">Transmembrane</keyword>
<evidence type="ECO:0000256" key="9">
    <source>
        <dbReference type="SAM" id="Phobius"/>
    </source>
</evidence>
<evidence type="ECO:0000313" key="11">
    <source>
        <dbReference type="Proteomes" id="UP001152320"/>
    </source>
</evidence>
<comment type="subcellular location">
    <subcellularLocation>
        <location evidence="1">Mitochondrion inner membrane</location>
        <topology evidence="1">Multi-pass membrane protein</topology>
    </subcellularLocation>
</comment>
<dbReference type="Proteomes" id="UP001152320">
    <property type="component" value="Chromosome 14"/>
</dbReference>
<evidence type="ECO:0000256" key="6">
    <source>
        <dbReference type="ARBA" id="ARBA00022989"/>
    </source>
</evidence>
<feature type="transmembrane region" description="Helical" evidence="9">
    <location>
        <begin position="121"/>
        <end position="140"/>
    </location>
</feature>
<evidence type="ECO:0000256" key="7">
    <source>
        <dbReference type="ARBA" id="ARBA00023128"/>
    </source>
</evidence>
<comment type="similarity">
    <text evidence="2">Belongs to the TMEM186 family.</text>
</comment>
<dbReference type="PANTHER" id="PTHR13603:SF1">
    <property type="entry name" value="TRANSMEMBRANE PROTEIN 186"/>
    <property type="match status" value="1"/>
</dbReference>
<proteinExistence type="inferred from homology"/>
<evidence type="ECO:0000256" key="8">
    <source>
        <dbReference type="ARBA" id="ARBA00023136"/>
    </source>
</evidence>
<sequence length="227" mass="26268">MAHVCARISCIQLKRVHSCVFRQYCSLDQFNQVNAFHRKSQIQALRQVDTHTCEQTLISRFLSSTTIAEGKFTLFYYFPYIVPMRIFSRAKLFQTALMISFLPVVSLAEACGIIISVDKTFAFYLATLALSMLYALGEFFRRLIGIMYLSDDQTVVKVSHLTFWGRRNDLLIPVSDIVPLQDYGEHKDVVQKFRRFSTKKYLLFSTKFGKILNLEMFEAVFGSVMDK</sequence>
<feature type="transmembrane region" description="Helical" evidence="9">
    <location>
        <begin position="92"/>
        <end position="115"/>
    </location>
</feature>
<organism evidence="10 11">
    <name type="scientific">Holothuria leucospilota</name>
    <name type="common">Black long sea cucumber</name>
    <name type="synonym">Mertensiothuria leucospilota</name>
    <dbReference type="NCBI Taxonomy" id="206669"/>
    <lineage>
        <taxon>Eukaryota</taxon>
        <taxon>Metazoa</taxon>
        <taxon>Echinodermata</taxon>
        <taxon>Eleutherozoa</taxon>
        <taxon>Echinozoa</taxon>
        <taxon>Holothuroidea</taxon>
        <taxon>Aspidochirotacea</taxon>
        <taxon>Aspidochirotida</taxon>
        <taxon>Holothuriidae</taxon>
        <taxon>Holothuria</taxon>
    </lineage>
</organism>
<keyword evidence="8 9" id="KW-0472">Membrane</keyword>
<evidence type="ECO:0000256" key="1">
    <source>
        <dbReference type="ARBA" id="ARBA00004448"/>
    </source>
</evidence>
<evidence type="ECO:0000256" key="4">
    <source>
        <dbReference type="ARBA" id="ARBA00022692"/>
    </source>
</evidence>
<evidence type="ECO:0000256" key="5">
    <source>
        <dbReference type="ARBA" id="ARBA00022792"/>
    </source>
</evidence>